<proteinExistence type="predicted"/>
<evidence type="ECO:0000256" key="1">
    <source>
        <dbReference type="SAM" id="MobiDB-lite"/>
    </source>
</evidence>
<name>A0A9P7KCD1_9AGAR</name>
<reference evidence="2" key="1">
    <citation type="submission" date="2020-07" db="EMBL/GenBank/DDBJ databases">
        <authorList>
            <person name="Nieuwenhuis M."/>
            <person name="Van De Peppel L.J.J."/>
        </authorList>
    </citation>
    <scope>NUCLEOTIDE SEQUENCE</scope>
    <source>
        <strain evidence="2">AP01</strain>
        <tissue evidence="2">Mycelium</tissue>
    </source>
</reference>
<dbReference type="Proteomes" id="UP000775547">
    <property type="component" value="Unassembled WGS sequence"/>
</dbReference>
<keyword evidence="3" id="KW-1185">Reference proteome</keyword>
<evidence type="ECO:0000313" key="3">
    <source>
        <dbReference type="Proteomes" id="UP000775547"/>
    </source>
</evidence>
<reference evidence="2" key="2">
    <citation type="submission" date="2021-10" db="EMBL/GenBank/DDBJ databases">
        <title>Phylogenomics reveals ancestral predisposition of the termite-cultivated fungus Termitomyces towards a domesticated lifestyle.</title>
        <authorList>
            <person name="Auxier B."/>
            <person name="Grum-Grzhimaylo A."/>
            <person name="Cardenas M.E."/>
            <person name="Lodge J.D."/>
            <person name="Laessoe T."/>
            <person name="Pedersen O."/>
            <person name="Smith M.E."/>
            <person name="Kuyper T.W."/>
            <person name="Franco-Molano E.A."/>
            <person name="Baroni T.J."/>
            <person name="Aanen D.K."/>
        </authorList>
    </citation>
    <scope>NUCLEOTIDE SEQUENCE</scope>
    <source>
        <strain evidence="2">AP01</strain>
        <tissue evidence="2">Mycelium</tissue>
    </source>
</reference>
<dbReference type="OrthoDB" id="5582146at2759"/>
<feature type="region of interest" description="Disordered" evidence="1">
    <location>
        <begin position="18"/>
        <end position="43"/>
    </location>
</feature>
<dbReference type="EMBL" id="JABCKV010000160">
    <property type="protein sequence ID" value="KAG5642751.1"/>
    <property type="molecule type" value="Genomic_DNA"/>
</dbReference>
<organism evidence="2 3">
    <name type="scientific">Asterophora parasitica</name>
    <dbReference type="NCBI Taxonomy" id="117018"/>
    <lineage>
        <taxon>Eukaryota</taxon>
        <taxon>Fungi</taxon>
        <taxon>Dikarya</taxon>
        <taxon>Basidiomycota</taxon>
        <taxon>Agaricomycotina</taxon>
        <taxon>Agaricomycetes</taxon>
        <taxon>Agaricomycetidae</taxon>
        <taxon>Agaricales</taxon>
        <taxon>Tricholomatineae</taxon>
        <taxon>Lyophyllaceae</taxon>
        <taxon>Asterophora</taxon>
    </lineage>
</organism>
<comment type="caution">
    <text evidence="2">The sequence shown here is derived from an EMBL/GenBank/DDBJ whole genome shotgun (WGS) entry which is preliminary data.</text>
</comment>
<gene>
    <name evidence="2" type="ORF">DXG03_002232</name>
</gene>
<accession>A0A9P7KCD1</accession>
<protein>
    <submittedName>
        <fullName evidence="2">Uncharacterized protein</fullName>
    </submittedName>
</protein>
<dbReference type="AlphaFoldDB" id="A0A9P7KCD1"/>
<evidence type="ECO:0000313" key="2">
    <source>
        <dbReference type="EMBL" id="KAG5642751.1"/>
    </source>
</evidence>
<sequence length="295" mass="32188">MSSTVLVSQQIRQALRALPFSGRPRLHSHSYSNPPTPAPFQTPVVAPTRTPPVLTRALPNVNPTNRNGHSPPSVVPKQLLPRDFIAYLQSAAKRAHVSSTLSLYLSDLFSAVRHHPKLDGTFLTARSVNDAKALTRAGRIFGTDPTGGELLRDQHGVVPFEDDEHYSDSHTSFHEYDDIASGSGSVTIIPRGKNSSLSHLVSIKHREPTLATLADTPPHDPVETLFVSEADIARIVPRVVTHRLRVRDGPEDELLGGAMFGATFEPQAQSGSAPDYDWDTRSTVKDILVEILAQV</sequence>